<dbReference type="Pfam" id="PF00293">
    <property type="entry name" value="NUDIX"/>
    <property type="match status" value="1"/>
</dbReference>
<protein>
    <submittedName>
        <fullName evidence="2">ADP-ribose pyrophosphatase YjhB (NUDIX family)</fullName>
    </submittedName>
</protein>
<dbReference type="OrthoDB" id="9804442at2"/>
<sequence length="150" mass="16626">MQHSDGRAEAVPRVGVYAMIGQEDRILLKTHQAHLDTLPGGPVPAEETVQEALRRIVRDQLDSIVVALDFYIAVEHWATEPGGAPKYQIAFLFDITLADPPTNPPSPYRWADDHDLTTLRPAAVRDALIAGTHSTEHAWQPWTPQKSAAY</sequence>
<name>A0A4R2IG40_9PSEU</name>
<organism evidence="2 3">
    <name type="scientific">Actinocrispum wychmicini</name>
    <dbReference type="NCBI Taxonomy" id="1213861"/>
    <lineage>
        <taxon>Bacteria</taxon>
        <taxon>Bacillati</taxon>
        <taxon>Actinomycetota</taxon>
        <taxon>Actinomycetes</taxon>
        <taxon>Pseudonocardiales</taxon>
        <taxon>Pseudonocardiaceae</taxon>
        <taxon>Actinocrispum</taxon>
    </lineage>
</organism>
<gene>
    <name evidence="2" type="ORF">EV192_12814</name>
</gene>
<dbReference type="SUPFAM" id="SSF55811">
    <property type="entry name" value="Nudix"/>
    <property type="match status" value="1"/>
</dbReference>
<reference evidence="2 3" key="1">
    <citation type="submission" date="2019-03" db="EMBL/GenBank/DDBJ databases">
        <title>Genomic Encyclopedia of Type Strains, Phase IV (KMG-IV): sequencing the most valuable type-strain genomes for metagenomic binning, comparative biology and taxonomic classification.</title>
        <authorList>
            <person name="Goeker M."/>
        </authorList>
    </citation>
    <scope>NUCLEOTIDE SEQUENCE [LARGE SCALE GENOMIC DNA]</scope>
    <source>
        <strain evidence="2 3">DSM 45934</strain>
    </source>
</reference>
<dbReference type="InterPro" id="IPR015797">
    <property type="entry name" value="NUDIX_hydrolase-like_dom_sf"/>
</dbReference>
<accession>A0A4R2IG40</accession>
<dbReference type="RefSeq" id="WP_132126523.1">
    <property type="nucleotide sequence ID" value="NZ_SLWS01000028.1"/>
</dbReference>
<feature type="domain" description="Nudix hydrolase" evidence="1">
    <location>
        <begin position="12"/>
        <end position="116"/>
    </location>
</feature>
<keyword evidence="3" id="KW-1185">Reference proteome</keyword>
<dbReference type="Proteomes" id="UP000295680">
    <property type="component" value="Unassembled WGS sequence"/>
</dbReference>
<dbReference type="InterPro" id="IPR000086">
    <property type="entry name" value="NUDIX_hydrolase_dom"/>
</dbReference>
<dbReference type="Gene3D" id="3.90.79.10">
    <property type="entry name" value="Nucleoside Triphosphate Pyrophosphohydrolase"/>
    <property type="match status" value="1"/>
</dbReference>
<proteinExistence type="predicted"/>
<evidence type="ECO:0000259" key="1">
    <source>
        <dbReference type="Pfam" id="PF00293"/>
    </source>
</evidence>
<evidence type="ECO:0000313" key="3">
    <source>
        <dbReference type="Proteomes" id="UP000295680"/>
    </source>
</evidence>
<comment type="caution">
    <text evidence="2">The sequence shown here is derived from an EMBL/GenBank/DDBJ whole genome shotgun (WGS) entry which is preliminary data.</text>
</comment>
<evidence type="ECO:0000313" key="2">
    <source>
        <dbReference type="EMBL" id="TCO43751.1"/>
    </source>
</evidence>
<dbReference type="AlphaFoldDB" id="A0A4R2IG40"/>
<dbReference type="EMBL" id="SLWS01000028">
    <property type="protein sequence ID" value="TCO43751.1"/>
    <property type="molecule type" value="Genomic_DNA"/>
</dbReference>